<dbReference type="NCBIfam" id="NF033668">
    <property type="entry name" value="rSAM_PA0069"/>
    <property type="match status" value="1"/>
</dbReference>
<dbReference type="SFLD" id="SFLDG01084">
    <property type="entry name" value="Uncharacterised_Radical_SAM_Su"/>
    <property type="match status" value="1"/>
</dbReference>
<dbReference type="Gene3D" id="3.80.30.30">
    <property type="match status" value="1"/>
</dbReference>
<dbReference type="PANTHER" id="PTHR43432">
    <property type="entry name" value="SLR0285 PROTEIN"/>
    <property type="match status" value="1"/>
</dbReference>
<keyword evidence="1" id="KW-0479">Metal-binding</keyword>
<dbReference type="CDD" id="cd01335">
    <property type="entry name" value="Radical_SAM"/>
    <property type="match status" value="1"/>
</dbReference>
<dbReference type="InterPro" id="IPR007197">
    <property type="entry name" value="rSAM"/>
</dbReference>
<dbReference type="Proteomes" id="UP000324133">
    <property type="component" value="Unassembled WGS sequence"/>
</dbReference>
<dbReference type="Pfam" id="PF04055">
    <property type="entry name" value="Radical_SAM"/>
    <property type="match status" value="1"/>
</dbReference>
<dbReference type="SUPFAM" id="SSF102114">
    <property type="entry name" value="Radical SAM enzymes"/>
    <property type="match status" value="1"/>
</dbReference>
<name>A0A5B6TD45_9BACT</name>
<dbReference type="AlphaFoldDB" id="A0A5B6TD45"/>
<feature type="region of interest" description="Disordered" evidence="4">
    <location>
        <begin position="1"/>
        <end position="29"/>
    </location>
</feature>
<proteinExistence type="predicted"/>
<keyword evidence="7" id="KW-1185">Reference proteome</keyword>
<sequence length="367" mass="41626">MENDASKERKEGRPFQDQSLRKGRGAQYNPTYPFLKNDYVVEHLEGIDEPWEQKAATQFFKEFPKTIVNEINSPDLGQGYSMNPYQGCEHGCIYCYARNTHAYWGLGAGVDFEQKIIVKENAPEVLRAQLEHPKWVVKPIMLAGNTDCYQPIEAKKKITWRLLEVLLQYRHPVSLITKNALVLRDLDLLTELHRHRLLHLNISITTLDEELRLKMEPRTSTGAKRLQVVRQLSEAGLPVNVMVAPIIPGLNDHEVPAILEASAAAGALSAAYTIVRLNGAVGETFEDWIHKAYPDRANKVLNQIKACHGGTLNDSQFGRRMAGEGRWAETIQSLFKVTKHKYFQGRAMPPYDFTAFTPRTGKQLSIF</sequence>
<keyword evidence="2" id="KW-0408">Iron</keyword>
<dbReference type="SMART" id="SM00729">
    <property type="entry name" value="Elp3"/>
    <property type="match status" value="1"/>
</dbReference>
<dbReference type="RefSeq" id="WP_149092812.1">
    <property type="nucleotide sequence ID" value="NZ_VKKY01000003.1"/>
</dbReference>
<dbReference type="InterPro" id="IPR040086">
    <property type="entry name" value="MJ0683-like"/>
</dbReference>
<dbReference type="GO" id="GO:0003824">
    <property type="term" value="F:catalytic activity"/>
    <property type="evidence" value="ECO:0007669"/>
    <property type="project" value="InterPro"/>
</dbReference>
<evidence type="ECO:0000256" key="3">
    <source>
        <dbReference type="ARBA" id="ARBA00023014"/>
    </source>
</evidence>
<dbReference type="PROSITE" id="PS51918">
    <property type="entry name" value="RADICAL_SAM"/>
    <property type="match status" value="1"/>
</dbReference>
<evidence type="ECO:0000259" key="5">
    <source>
        <dbReference type="PROSITE" id="PS51918"/>
    </source>
</evidence>
<dbReference type="InterPro" id="IPR058240">
    <property type="entry name" value="rSAM_sf"/>
</dbReference>
<evidence type="ECO:0000256" key="4">
    <source>
        <dbReference type="SAM" id="MobiDB-lite"/>
    </source>
</evidence>
<evidence type="ECO:0000256" key="1">
    <source>
        <dbReference type="ARBA" id="ARBA00022723"/>
    </source>
</evidence>
<evidence type="ECO:0000313" key="6">
    <source>
        <dbReference type="EMBL" id="KAA3436871.1"/>
    </source>
</evidence>
<feature type="compositionally biased region" description="Basic and acidic residues" evidence="4">
    <location>
        <begin position="1"/>
        <end position="14"/>
    </location>
</feature>
<evidence type="ECO:0000256" key="2">
    <source>
        <dbReference type="ARBA" id="ARBA00023004"/>
    </source>
</evidence>
<dbReference type="InterPro" id="IPR006638">
    <property type="entry name" value="Elp3/MiaA/NifB-like_rSAM"/>
</dbReference>
<organism evidence="6 7">
    <name type="scientific">Rufibacter hautae</name>
    <dbReference type="NCBI Taxonomy" id="2595005"/>
    <lineage>
        <taxon>Bacteria</taxon>
        <taxon>Pseudomonadati</taxon>
        <taxon>Bacteroidota</taxon>
        <taxon>Cytophagia</taxon>
        <taxon>Cytophagales</taxon>
        <taxon>Hymenobacteraceae</taxon>
        <taxon>Rufibacter</taxon>
    </lineage>
</organism>
<comment type="caution">
    <text evidence="6">The sequence shown here is derived from an EMBL/GenBank/DDBJ whole genome shotgun (WGS) entry which is preliminary data.</text>
</comment>
<dbReference type="GO" id="GO:0051536">
    <property type="term" value="F:iron-sulfur cluster binding"/>
    <property type="evidence" value="ECO:0007669"/>
    <property type="project" value="UniProtKB-KW"/>
</dbReference>
<protein>
    <submittedName>
        <fullName evidence="6">PA0069 family radical SAM protein</fullName>
    </submittedName>
</protein>
<accession>A0A5B6TD45</accession>
<dbReference type="OrthoDB" id="9785699at2"/>
<keyword evidence="3" id="KW-0411">Iron-sulfur</keyword>
<dbReference type="EMBL" id="VKKY01000003">
    <property type="protein sequence ID" value="KAA3436871.1"/>
    <property type="molecule type" value="Genomic_DNA"/>
</dbReference>
<feature type="domain" description="Radical SAM core" evidence="5">
    <location>
        <begin position="74"/>
        <end position="311"/>
    </location>
</feature>
<gene>
    <name evidence="6" type="ORF">FOA19_21080</name>
</gene>
<evidence type="ECO:0000313" key="7">
    <source>
        <dbReference type="Proteomes" id="UP000324133"/>
    </source>
</evidence>
<reference evidence="6 7" key="1">
    <citation type="submission" date="2019-07" db="EMBL/GenBank/DDBJ databases">
        <title>Rufibacter sp. nov., isolated from lake sediment.</title>
        <authorList>
            <person name="Qu J.-H."/>
        </authorList>
    </citation>
    <scope>NUCLEOTIDE SEQUENCE [LARGE SCALE GENOMIC DNA]</scope>
    <source>
        <strain evidence="6 7">NBS58-1</strain>
    </source>
</reference>
<dbReference type="PANTHER" id="PTHR43432:SF3">
    <property type="entry name" value="SLR0285 PROTEIN"/>
    <property type="match status" value="1"/>
</dbReference>
<dbReference type="SFLD" id="SFLDS00029">
    <property type="entry name" value="Radical_SAM"/>
    <property type="match status" value="1"/>
</dbReference>
<dbReference type="GO" id="GO:0046872">
    <property type="term" value="F:metal ion binding"/>
    <property type="evidence" value="ECO:0007669"/>
    <property type="project" value="UniProtKB-KW"/>
</dbReference>